<dbReference type="Pfam" id="PF05920">
    <property type="entry name" value="Homeobox_KN"/>
    <property type="match status" value="1"/>
</dbReference>
<protein>
    <recommendedName>
        <fullName evidence="10">Homeodomain mating-type protein</fullName>
    </recommendedName>
</protein>
<sequence length="691" mass="76880">MSPPSSHSTSDPHDTNIRQRLSNLQADFNPALQEGGNALTAFYKSFSRFLEDASEDLPEETYQIVYSFVEVVNTISSAIIEIDTASEAIHIELEQDIEKMARVDFKNLSLYDSSSSGPLPPYIEPCYLWLLGHLQNPYPSKNLRVQMSKETGTPLKDIDAWFIDVRKRIGWNDIRRAHFETRFDMVKAATRHFNPTSCRARLDPHSVPDGSSSSDYSYHFVSLETRARELYAHKLFPTSLLTDLDRTAKQTSAHEQSAYPSPARTPSLAPETPQHSVPHSEKRRKRRNSDVDAELAFDMAKLHPQRPLKRSRVAASPATYDNPSSNLPSPPQSPSRELSQTLSPSVAPSPLEERSISVQARLSGKRKRCLSESNDYDSDSSRSRAGPRRRVAEGEPQKTPTSQPLKRKRRLSNAQDDRPRKLPHHVALSVPRLQTVSNPLPSPSLLLDLEDLPTSLPAEVSPSAETIDLDDLQNLHVESFDFDSLPLLKEYLSQSDAVSQNPGWFSVFVSPFVVDTVSDNSKQLMSTPPVVSKAQYASQLHLPASASNPFPLLSLDLTPTSQLSVPPYIDFFSDIQAGSSVIAPEMWQDFPLAMDKQQSALPGNDFDSTLAYNTNILQAPPTGINPFDLILYPPTNIEHVNSLAMDPFDIPSAPSFSNAAMTNLALQEIEKLQAQVQMYQARLAQVGVSPF</sequence>
<evidence type="ECO:0000313" key="9">
    <source>
        <dbReference type="Proteomes" id="UP000567179"/>
    </source>
</evidence>
<feature type="compositionally biased region" description="Polar residues" evidence="5">
    <location>
        <begin position="336"/>
        <end position="346"/>
    </location>
</feature>
<gene>
    <name evidence="8" type="ORF">D9619_002864</name>
</gene>
<evidence type="ECO:0000256" key="1">
    <source>
        <dbReference type="ARBA" id="ARBA00005800"/>
    </source>
</evidence>
<dbReference type="SUPFAM" id="SSF46689">
    <property type="entry name" value="Homeodomain-like"/>
    <property type="match status" value="1"/>
</dbReference>
<evidence type="ECO:0000259" key="6">
    <source>
        <dbReference type="Pfam" id="PF05920"/>
    </source>
</evidence>
<evidence type="ECO:0000256" key="4">
    <source>
        <dbReference type="ARBA" id="ARBA00023242"/>
    </source>
</evidence>
<proteinExistence type="inferred from homology"/>
<evidence type="ECO:0000313" key="8">
    <source>
        <dbReference type="EMBL" id="KAF5312542.1"/>
    </source>
</evidence>
<feature type="domain" description="Mating-type protein A-alpha/beta 1 N-terminal" evidence="7">
    <location>
        <begin position="6"/>
        <end position="93"/>
    </location>
</feature>
<keyword evidence="2" id="KW-0238">DNA-binding</keyword>
<dbReference type="InterPro" id="IPR008422">
    <property type="entry name" value="KN_HD"/>
</dbReference>
<keyword evidence="3" id="KW-0371">Homeobox</keyword>
<name>A0A8H5AX41_9AGAR</name>
<dbReference type="Gene3D" id="1.10.10.60">
    <property type="entry name" value="Homeodomain-like"/>
    <property type="match status" value="1"/>
</dbReference>
<evidence type="ECO:0008006" key="10">
    <source>
        <dbReference type="Google" id="ProtNLM"/>
    </source>
</evidence>
<dbReference type="Pfam" id="PF12731">
    <property type="entry name" value="Mating_N"/>
    <property type="match status" value="1"/>
</dbReference>
<dbReference type="GO" id="GO:0003677">
    <property type="term" value="F:DNA binding"/>
    <property type="evidence" value="ECO:0007669"/>
    <property type="project" value="UniProtKB-KW"/>
</dbReference>
<accession>A0A8H5AX41</accession>
<evidence type="ECO:0000256" key="3">
    <source>
        <dbReference type="ARBA" id="ARBA00023155"/>
    </source>
</evidence>
<feature type="compositionally biased region" description="Basic residues" evidence="5">
    <location>
        <begin position="303"/>
        <end position="312"/>
    </location>
</feature>
<dbReference type="AlphaFoldDB" id="A0A8H5AX41"/>
<reference evidence="8 9" key="1">
    <citation type="journal article" date="2020" name="ISME J.">
        <title>Uncovering the hidden diversity of litter-decomposition mechanisms in mushroom-forming fungi.</title>
        <authorList>
            <person name="Floudas D."/>
            <person name="Bentzer J."/>
            <person name="Ahren D."/>
            <person name="Johansson T."/>
            <person name="Persson P."/>
            <person name="Tunlid A."/>
        </authorList>
    </citation>
    <scope>NUCLEOTIDE SEQUENCE [LARGE SCALE GENOMIC DNA]</scope>
    <source>
        <strain evidence="8 9">CBS 101986</strain>
    </source>
</reference>
<feature type="compositionally biased region" description="Polar residues" evidence="5">
    <location>
        <begin position="249"/>
        <end position="259"/>
    </location>
</feature>
<dbReference type="InterPro" id="IPR001356">
    <property type="entry name" value="HD"/>
</dbReference>
<dbReference type="CDD" id="cd00086">
    <property type="entry name" value="homeodomain"/>
    <property type="match status" value="1"/>
</dbReference>
<evidence type="ECO:0000256" key="5">
    <source>
        <dbReference type="SAM" id="MobiDB-lite"/>
    </source>
</evidence>
<feature type="domain" description="KN homeodomain" evidence="6">
    <location>
        <begin position="129"/>
        <end position="168"/>
    </location>
</feature>
<dbReference type="InterPro" id="IPR024333">
    <property type="entry name" value="Mating-type_A-alpha/beta_1_N"/>
</dbReference>
<keyword evidence="4" id="KW-0539">Nucleus</keyword>
<feature type="region of interest" description="Disordered" evidence="5">
    <location>
        <begin position="247"/>
        <end position="423"/>
    </location>
</feature>
<dbReference type="GO" id="GO:0006355">
    <property type="term" value="P:regulation of DNA-templated transcription"/>
    <property type="evidence" value="ECO:0007669"/>
    <property type="project" value="InterPro"/>
</dbReference>
<dbReference type="Proteomes" id="UP000567179">
    <property type="component" value="Unassembled WGS sequence"/>
</dbReference>
<comment type="similarity">
    <text evidence="1">Belongs to the TALE/M-ATYP homeobox family.</text>
</comment>
<dbReference type="OrthoDB" id="250329at2759"/>
<keyword evidence="9" id="KW-1185">Reference proteome</keyword>
<organism evidence="8 9">
    <name type="scientific">Psilocybe cf. subviscida</name>
    <dbReference type="NCBI Taxonomy" id="2480587"/>
    <lineage>
        <taxon>Eukaryota</taxon>
        <taxon>Fungi</taxon>
        <taxon>Dikarya</taxon>
        <taxon>Basidiomycota</taxon>
        <taxon>Agaricomycotina</taxon>
        <taxon>Agaricomycetes</taxon>
        <taxon>Agaricomycetidae</taxon>
        <taxon>Agaricales</taxon>
        <taxon>Agaricineae</taxon>
        <taxon>Strophariaceae</taxon>
        <taxon>Psilocybe</taxon>
    </lineage>
</organism>
<evidence type="ECO:0000259" key="7">
    <source>
        <dbReference type="Pfam" id="PF12731"/>
    </source>
</evidence>
<dbReference type="EMBL" id="JAACJJ010000056">
    <property type="protein sequence ID" value="KAF5312542.1"/>
    <property type="molecule type" value="Genomic_DNA"/>
</dbReference>
<comment type="caution">
    <text evidence="8">The sequence shown here is derived from an EMBL/GenBank/DDBJ whole genome shotgun (WGS) entry which is preliminary data.</text>
</comment>
<dbReference type="InterPro" id="IPR009057">
    <property type="entry name" value="Homeodomain-like_sf"/>
</dbReference>
<evidence type="ECO:0000256" key="2">
    <source>
        <dbReference type="ARBA" id="ARBA00023125"/>
    </source>
</evidence>